<keyword evidence="2" id="KW-0677">Repeat</keyword>
<dbReference type="InterPro" id="IPR003599">
    <property type="entry name" value="Ig_sub"/>
</dbReference>
<feature type="domain" description="Ig-like" evidence="5">
    <location>
        <begin position="55"/>
        <end position="146"/>
    </location>
</feature>
<dbReference type="InterPro" id="IPR007110">
    <property type="entry name" value="Ig-like_dom"/>
</dbReference>
<evidence type="ECO:0000256" key="2">
    <source>
        <dbReference type="ARBA" id="ARBA00022737"/>
    </source>
</evidence>
<evidence type="ECO:0000313" key="7">
    <source>
        <dbReference type="Proteomes" id="UP001217089"/>
    </source>
</evidence>
<reference evidence="6 7" key="1">
    <citation type="submission" date="2022-12" db="EMBL/GenBank/DDBJ databases">
        <title>Chromosome-level genome of Tegillarca granosa.</title>
        <authorList>
            <person name="Kim J."/>
        </authorList>
    </citation>
    <scope>NUCLEOTIDE SEQUENCE [LARGE SCALE GENOMIC DNA]</scope>
    <source>
        <strain evidence="6">Teg-2019</strain>
        <tissue evidence="6">Adductor muscle</tissue>
    </source>
</reference>
<dbReference type="SMART" id="SM00408">
    <property type="entry name" value="IGc2"/>
    <property type="match status" value="1"/>
</dbReference>
<sequence length="153" mass="17408">MSSKHYISFLYLLNTADAIVVKWLKPSIQHHDVSDIWVGYVSRYSDSLILHGVPPRIISTSPSKKITVKEGETVELICNATGVPQPKITWIRKSWDSERERIRQETISKPGECLYIHNISRYCGGTFECVAHNGVQRSASAKMEIEVVCKYQK</sequence>
<dbReference type="InterPro" id="IPR013783">
    <property type="entry name" value="Ig-like_fold"/>
</dbReference>
<protein>
    <recommendedName>
        <fullName evidence="5">Ig-like domain-containing protein</fullName>
    </recommendedName>
</protein>
<accession>A0ABQ9EL38</accession>
<dbReference type="PANTHER" id="PTHR12231">
    <property type="entry name" value="CTX-RELATED TYPE I TRANSMEMBRANE PROTEIN"/>
    <property type="match status" value="1"/>
</dbReference>
<dbReference type="PANTHER" id="PTHR12231:SF253">
    <property type="entry name" value="DPR-INTERACTING PROTEIN ETA, ISOFORM B-RELATED"/>
    <property type="match status" value="1"/>
</dbReference>
<evidence type="ECO:0000256" key="4">
    <source>
        <dbReference type="ARBA" id="ARBA00023319"/>
    </source>
</evidence>
<evidence type="ECO:0000313" key="6">
    <source>
        <dbReference type="EMBL" id="KAJ8303958.1"/>
    </source>
</evidence>
<dbReference type="Proteomes" id="UP001217089">
    <property type="component" value="Unassembled WGS sequence"/>
</dbReference>
<evidence type="ECO:0000256" key="3">
    <source>
        <dbReference type="ARBA" id="ARBA00023157"/>
    </source>
</evidence>
<dbReference type="EMBL" id="JARBDR010000903">
    <property type="protein sequence ID" value="KAJ8303958.1"/>
    <property type="molecule type" value="Genomic_DNA"/>
</dbReference>
<dbReference type="Gene3D" id="2.60.40.10">
    <property type="entry name" value="Immunoglobulins"/>
    <property type="match status" value="1"/>
</dbReference>
<keyword evidence="4" id="KW-0393">Immunoglobulin domain</keyword>
<dbReference type="Pfam" id="PF13927">
    <property type="entry name" value="Ig_3"/>
    <property type="match status" value="1"/>
</dbReference>
<dbReference type="InterPro" id="IPR051170">
    <property type="entry name" value="Neural/epithelial_adhesion"/>
</dbReference>
<keyword evidence="1" id="KW-0732">Signal</keyword>
<comment type="caution">
    <text evidence="6">The sequence shown here is derived from an EMBL/GenBank/DDBJ whole genome shotgun (WGS) entry which is preliminary data.</text>
</comment>
<organism evidence="6 7">
    <name type="scientific">Tegillarca granosa</name>
    <name type="common">Malaysian cockle</name>
    <name type="synonym">Anadara granosa</name>
    <dbReference type="NCBI Taxonomy" id="220873"/>
    <lineage>
        <taxon>Eukaryota</taxon>
        <taxon>Metazoa</taxon>
        <taxon>Spiralia</taxon>
        <taxon>Lophotrochozoa</taxon>
        <taxon>Mollusca</taxon>
        <taxon>Bivalvia</taxon>
        <taxon>Autobranchia</taxon>
        <taxon>Pteriomorphia</taxon>
        <taxon>Arcoida</taxon>
        <taxon>Arcoidea</taxon>
        <taxon>Arcidae</taxon>
        <taxon>Tegillarca</taxon>
    </lineage>
</organism>
<dbReference type="InterPro" id="IPR036179">
    <property type="entry name" value="Ig-like_dom_sf"/>
</dbReference>
<name>A0ABQ9EL38_TEGGR</name>
<dbReference type="InterPro" id="IPR003598">
    <property type="entry name" value="Ig_sub2"/>
</dbReference>
<dbReference type="SUPFAM" id="SSF48726">
    <property type="entry name" value="Immunoglobulin"/>
    <property type="match status" value="1"/>
</dbReference>
<gene>
    <name evidence="6" type="ORF">KUTeg_017541</name>
</gene>
<evidence type="ECO:0000259" key="5">
    <source>
        <dbReference type="PROSITE" id="PS50835"/>
    </source>
</evidence>
<proteinExistence type="predicted"/>
<keyword evidence="3" id="KW-1015">Disulfide bond</keyword>
<keyword evidence="7" id="KW-1185">Reference proteome</keyword>
<dbReference type="SMART" id="SM00409">
    <property type="entry name" value="IG"/>
    <property type="match status" value="1"/>
</dbReference>
<dbReference type="PROSITE" id="PS50835">
    <property type="entry name" value="IG_LIKE"/>
    <property type="match status" value="1"/>
</dbReference>
<evidence type="ECO:0000256" key="1">
    <source>
        <dbReference type="ARBA" id="ARBA00022729"/>
    </source>
</evidence>